<evidence type="ECO:0000313" key="4">
    <source>
        <dbReference type="Proteomes" id="UP000186917"/>
    </source>
</evidence>
<keyword evidence="1" id="KW-0472">Membrane</keyword>
<feature type="domain" description="DUF4395" evidence="2">
    <location>
        <begin position="9"/>
        <end position="134"/>
    </location>
</feature>
<dbReference type="Proteomes" id="UP000186917">
    <property type="component" value="Unassembled WGS sequence"/>
</dbReference>
<accession>A0A1N7QXW7</accession>
<keyword evidence="1" id="KW-1133">Transmembrane helix</keyword>
<dbReference type="OrthoDB" id="1261922at2"/>
<dbReference type="Pfam" id="PF14340">
    <property type="entry name" value="DUF4395"/>
    <property type="match status" value="1"/>
</dbReference>
<protein>
    <recommendedName>
        <fullName evidence="2">DUF4395 domain-containing protein</fullName>
    </recommendedName>
</protein>
<evidence type="ECO:0000313" key="3">
    <source>
        <dbReference type="EMBL" id="SIT27712.1"/>
    </source>
</evidence>
<organism evidence="3 4">
    <name type="scientific">Filimonas lacunae</name>
    <dbReference type="NCBI Taxonomy" id="477680"/>
    <lineage>
        <taxon>Bacteria</taxon>
        <taxon>Pseudomonadati</taxon>
        <taxon>Bacteroidota</taxon>
        <taxon>Chitinophagia</taxon>
        <taxon>Chitinophagales</taxon>
        <taxon>Chitinophagaceae</taxon>
        <taxon>Filimonas</taxon>
    </lineage>
</organism>
<evidence type="ECO:0000256" key="1">
    <source>
        <dbReference type="SAM" id="Phobius"/>
    </source>
</evidence>
<dbReference type="RefSeq" id="WP_076380933.1">
    <property type="nucleotide sequence ID" value="NZ_AP017422.1"/>
</dbReference>
<evidence type="ECO:0000259" key="2">
    <source>
        <dbReference type="Pfam" id="PF14340"/>
    </source>
</evidence>
<feature type="transmembrane region" description="Helical" evidence="1">
    <location>
        <begin position="12"/>
        <end position="30"/>
    </location>
</feature>
<reference evidence="4" key="1">
    <citation type="submission" date="2017-01" db="EMBL/GenBank/DDBJ databases">
        <authorList>
            <person name="Varghese N."/>
            <person name="Submissions S."/>
        </authorList>
    </citation>
    <scope>NUCLEOTIDE SEQUENCE [LARGE SCALE GENOMIC DNA]</scope>
    <source>
        <strain evidence="4">DSM 21054</strain>
    </source>
</reference>
<gene>
    <name evidence="3" type="ORF">SAMN05421788_107300</name>
</gene>
<name>A0A1N7QXW7_9BACT</name>
<proteinExistence type="predicted"/>
<sequence>MSDVKGLYIDEHVVRIVAALVSVITIVLLFTGWEWLAVLLTVDFALRAFTRLPSPLAWAAKAVAKQAHWPPKPIFAPPKKFAAAVGSVFSILIFLFLHFQLITLYYITAFILLACAVLESVFKICLGCYMYNWIVIPFVNLSQKNRQHS</sequence>
<dbReference type="STRING" id="477680.SAMN05421788_107300"/>
<dbReference type="InterPro" id="IPR025508">
    <property type="entry name" value="DUF4395"/>
</dbReference>
<keyword evidence="4" id="KW-1185">Reference proteome</keyword>
<dbReference type="AlphaFoldDB" id="A0A1N7QXW7"/>
<keyword evidence="1" id="KW-0812">Transmembrane</keyword>
<dbReference type="EMBL" id="FTOR01000007">
    <property type="protein sequence ID" value="SIT27712.1"/>
    <property type="molecule type" value="Genomic_DNA"/>
</dbReference>